<dbReference type="RefSeq" id="WP_019439501.1">
    <property type="nucleotide sequence ID" value="NZ_ALOE01000002.1"/>
</dbReference>
<dbReference type="AlphaFoldDB" id="A0A5J6WN11"/>
<accession>A0A5J6WN11</accession>
<dbReference type="KEGG" id="mmaa:FR932_12825"/>
<sequence>MVIDPVKQFRTVIKGNVEGLEQGIALLSEMTNEQYCMRAKPHMNSCIGEHLRHILDLYYALQESAAIRVIDYDVRRRGALVESCRLTGLVELTQVRAWLLTLQPDMMDDKFMMSTEVSVINTAVAQVETSLIRELIFVSTHAIHHYALMDISAKLCDFGTPKNMGIAPATLTALRNDSSCAQ</sequence>
<dbReference type="PANTHER" id="PTHR39473">
    <property type="match status" value="1"/>
</dbReference>
<proteinExistence type="predicted"/>
<dbReference type="PANTHER" id="PTHR39473:SF1">
    <property type="entry name" value="DINB-LIKE DOMAIN-CONTAINING PROTEIN"/>
    <property type="match status" value="1"/>
</dbReference>
<reference evidence="1 2" key="1">
    <citation type="submission" date="2019-09" db="EMBL/GenBank/DDBJ databases">
        <title>Hybrid Assembly of the complete Genome of the Deep-Sea Bacterium Moritella marina from long Nanopore and Illumina reads.</title>
        <authorList>
            <person name="Magin S."/>
            <person name="Georgoulis A."/>
            <person name="Papadimitriou K."/>
            <person name="Iliakis G."/>
            <person name="Vorgias C.E."/>
        </authorList>
    </citation>
    <scope>NUCLEOTIDE SEQUENCE [LARGE SCALE GENOMIC DNA]</scope>
    <source>
        <strain evidence="1 2">MP-1</strain>
    </source>
</reference>
<keyword evidence="2" id="KW-1185">Reference proteome</keyword>
<dbReference type="OrthoDB" id="1162179at2"/>
<protein>
    <submittedName>
        <fullName evidence="1">DinB family protein</fullName>
    </submittedName>
</protein>
<dbReference type="EMBL" id="CP044399">
    <property type="protein sequence ID" value="QFI38671.1"/>
    <property type="molecule type" value="Genomic_DNA"/>
</dbReference>
<name>A0A5J6WN11_MORMI</name>
<dbReference type="Proteomes" id="UP000327424">
    <property type="component" value="Chromosome"/>
</dbReference>
<organism evidence="1 2">
    <name type="scientific">Moritella marina ATCC 15381</name>
    <dbReference type="NCBI Taxonomy" id="1202962"/>
    <lineage>
        <taxon>Bacteria</taxon>
        <taxon>Pseudomonadati</taxon>
        <taxon>Pseudomonadota</taxon>
        <taxon>Gammaproteobacteria</taxon>
        <taxon>Alteromonadales</taxon>
        <taxon>Moritellaceae</taxon>
        <taxon>Moritella</taxon>
    </lineage>
</organism>
<evidence type="ECO:0000313" key="2">
    <source>
        <dbReference type="Proteomes" id="UP000327424"/>
    </source>
</evidence>
<evidence type="ECO:0000313" key="1">
    <source>
        <dbReference type="EMBL" id="QFI38671.1"/>
    </source>
</evidence>
<gene>
    <name evidence="1" type="ORF">FR932_12825</name>
</gene>